<dbReference type="STRING" id="947013.SAMN04488109_0197"/>
<sequence length="304" mass="33094">MSRTHTVYQINSFTTKKFTGNPAGVVVNAEGLTDREMLLIARELKNSETAFIFSSPEKNSGYDVEVRFFTPTTEVPICGHATIAAHFVRALERQVQPGQTVWQKTKAGTLPIEILESGGAVKIKMTQGNIAFEPISAFNRSNLLKALGLNENELNSDCPIEIASTGHSKVMIGIQSRAKLNQLSPDLAELKKVSAAIGCNGYFVFTFDSDSPEVLTHGRMFAPAIGIDEDPVTGNANGPLGAYIIKNRLTNFQGDRFSFIAKQGEAMGRPGMMEVFVDVQNNVPVKVEILGEAVPVFKTVIELE</sequence>
<dbReference type="GO" id="GO:0005737">
    <property type="term" value="C:cytoplasm"/>
    <property type="evidence" value="ECO:0007669"/>
    <property type="project" value="TreeGrafter"/>
</dbReference>
<evidence type="ECO:0000256" key="3">
    <source>
        <dbReference type="PIRSR" id="PIRSR016184-1"/>
    </source>
</evidence>
<proteinExistence type="inferred from homology"/>
<keyword evidence="2" id="KW-0413">Isomerase</keyword>
<protein>
    <submittedName>
        <fullName evidence="4">Phenazine biosynthesis protein PhzF family</fullName>
    </submittedName>
</protein>
<dbReference type="NCBIfam" id="NF007625">
    <property type="entry name" value="PRK10281.1"/>
    <property type="match status" value="1"/>
</dbReference>
<dbReference type="EMBL" id="FQWQ01000001">
    <property type="protein sequence ID" value="SHG42292.1"/>
    <property type="molecule type" value="Genomic_DNA"/>
</dbReference>
<evidence type="ECO:0000256" key="2">
    <source>
        <dbReference type="ARBA" id="ARBA00023235"/>
    </source>
</evidence>
<comment type="similarity">
    <text evidence="1">Belongs to the PhzF family.</text>
</comment>
<dbReference type="RefSeq" id="WP_073130040.1">
    <property type="nucleotide sequence ID" value="NZ_FQWQ01000001.1"/>
</dbReference>
<dbReference type="Proteomes" id="UP000184212">
    <property type="component" value="Unassembled WGS sequence"/>
</dbReference>
<dbReference type="InterPro" id="IPR003719">
    <property type="entry name" value="Phenazine_PhzF-like"/>
</dbReference>
<dbReference type="PANTHER" id="PTHR13774:SF39">
    <property type="entry name" value="BIOSYNTHESIS PROTEIN, PUTATIVE-RELATED"/>
    <property type="match status" value="1"/>
</dbReference>
<evidence type="ECO:0000256" key="1">
    <source>
        <dbReference type="ARBA" id="ARBA00008270"/>
    </source>
</evidence>
<dbReference type="NCBIfam" id="TIGR00654">
    <property type="entry name" value="PhzF_family"/>
    <property type="match status" value="1"/>
</dbReference>
<dbReference type="OrthoDB" id="9788221at2"/>
<feature type="active site" evidence="3">
    <location>
        <position position="48"/>
    </location>
</feature>
<dbReference type="PANTHER" id="PTHR13774">
    <property type="entry name" value="PHENAZINE BIOSYNTHESIS PROTEIN"/>
    <property type="match status" value="1"/>
</dbReference>
<evidence type="ECO:0000313" key="5">
    <source>
        <dbReference type="Proteomes" id="UP000184212"/>
    </source>
</evidence>
<evidence type="ECO:0000313" key="4">
    <source>
        <dbReference type="EMBL" id="SHG42292.1"/>
    </source>
</evidence>
<dbReference type="Pfam" id="PF02567">
    <property type="entry name" value="PhzC-PhzF"/>
    <property type="match status" value="1"/>
</dbReference>
<gene>
    <name evidence="4" type="ORF">SAMN04488109_0197</name>
</gene>
<dbReference type="GO" id="GO:0016853">
    <property type="term" value="F:isomerase activity"/>
    <property type="evidence" value="ECO:0007669"/>
    <property type="project" value="UniProtKB-KW"/>
</dbReference>
<name>A0A1M5JNX9_9BACT</name>
<accession>A0A1M5JNX9</accession>
<dbReference type="Gene3D" id="3.10.310.10">
    <property type="entry name" value="Diaminopimelate Epimerase, Chain A, domain 1"/>
    <property type="match status" value="2"/>
</dbReference>
<reference evidence="4 5" key="1">
    <citation type="submission" date="2016-11" db="EMBL/GenBank/DDBJ databases">
        <authorList>
            <person name="Jaros S."/>
            <person name="Januszkiewicz K."/>
            <person name="Wedrychowicz H."/>
        </authorList>
    </citation>
    <scope>NUCLEOTIDE SEQUENCE [LARGE SCALE GENOMIC DNA]</scope>
    <source>
        <strain evidence="4 5">DSM 24574</strain>
    </source>
</reference>
<dbReference type="AlphaFoldDB" id="A0A1M5JNX9"/>
<dbReference type="PIRSF" id="PIRSF016184">
    <property type="entry name" value="PhzC_PhzF"/>
    <property type="match status" value="1"/>
</dbReference>
<organism evidence="4 5">
    <name type="scientific">Chryseolinea serpens</name>
    <dbReference type="NCBI Taxonomy" id="947013"/>
    <lineage>
        <taxon>Bacteria</taxon>
        <taxon>Pseudomonadati</taxon>
        <taxon>Bacteroidota</taxon>
        <taxon>Cytophagia</taxon>
        <taxon>Cytophagales</taxon>
        <taxon>Fulvivirgaceae</taxon>
        <taxon>Chryseolinea</taxon>
    </lineage>
</organism>
<dbReference type="SUPFAM" id="SSF54506">
    <property type="entry name" value="Diaminopimelate epimerase-like"/>
    <property type="match status" value="1"/>
</dbReference>
<keyword evidence="5" id="KW-1185">Reference proteome</keyword>